<evidence type="ECO:0000256" key="1">
    <source>
        <dbReference type="ARBA" id="ARBA00003943"/>
    </source>
</evidence>
<feature type="transmembrane region" description="Helical" evidence="16">
    <location>
        <begin position="254"/>
        <end position="273"/>
    </location>
</feature>
<gene>
    <name evidence="18" type="ORF">F6S87_01045</name>
</gene>
<evidence type="ECO:0000256" key="12">
    <source>
        <dbReference type="ARBA" id="ARBA00023027"/>
    </source>
</evidence>
<dbReference type="EC" id="7.1.1.1" evidence="4 15"/>
<keyword evidence="12 15" id="KW-0520">NAD</keyword>
<evidence type="ECO:0000256" key="16">
    <source>
        <dbReference type="SAM" id="Phobius"/>
    </source>
</evidence>
<feature type="transmembrane region" description="Helical" evidence="16">
    <location>
        <begin position="107"/>
        <end position="129"/>
    </location>
</feature>
<comment type="subcellular location">
    <subcellularLocation>
        <location evidence="2">Cell inner membrane</location>
        <topology evidence="2">Multi-pass membrane protein</topology>
    </subcellularLocation>
</comment>
<evidence type="ECO:0000313" key="18">
    <source>
        <dbReference type="EMBL" id="NEG69234.1"/>
    </source>
</evidence>
<accession>A0A6I5NCN6</accession>
<evidence type="ECO:0000256" key="4">
    <source>
        <dbReference type="ARBA" id="ARBA00012943"/>
    </source>
</evidence>
<keyword evidence="9 15" id="KW-0521">NADP</keyword>
<dbReference type="PANTHER" id="PTHR44758:SF1">
    <property type="entry name" value="NAD(P) TRANSHYDROGENASE SUBUNIT BETA"/>
    <property type="match status" value="1"/>
</dbReference>
<evidence type="ECO:0000256" key="11">
    <source>
        <dbReference type="ARBA" id="ARBA00022989"/>
    </source>
</evidence>
<evidence type="ECO:0000256" key="6">
    <source>
        <dbReference type="ARBA" id="ARBA00022475"/>
    </source>
</evidence>
<comment type="similarity">
    <text evidence="3 15">Belongs to the PNT beta subunit family.</text>
</comment>
<dbReference type="PIRSF" id="PIRSF000204">
    <property type="entry name" value="PNTB"/>
    <property type="match status" value="1"/>
</dbReference>
<dbReference type="GO" id="GO:0005886">
    <property type="term" value="C:plasma membrane"/>
    <property type="evidence" value="ECO:0007669"/>
    <property type="project" value="UniProtKB-SubCell"/>
</dbReference>
<evidence type="ECO:0000256" key="14">
    <source>
        <dbReference type="ARBA" id="ARBA00048202"/>
    </source>
</evidence>
<dbReference type="AlphaFoldDB" id="A0A6I5NCN6"/>
<feature type="transmembrane region" description="Helical" evidence="16">
    <location>
        <begin position="135"/>
        <end position="157"/>
    </location>
</feature>
<evidence type="ECO:0000256" key="10">
    <source>
        <dbReference type="ARBA" id="ARBA00022967"/>
    </source>
</evidence>
<evidence type="ECO:0000259" key="17">
    <source>
        <dbReference type="Pfam" id="PF02233"/>
    </source>
</evidence>
<evidence type="ECO:0000256" key="9">
    <source>
        <dbReference type="ARBA" id="ARBA00022857"/>
    </source>
</evidence>
<keyword evidence="19" id="KW-1185">Reference proteome</keyword>
<evidence type="ECO:0000256" key="5">
    <source>
        <dbReference type="ARBA" id="ARBA00014581"/>
    </source>
</evidence>
<feature type="transmembrane region" description="Helical" evidence="16">
    <location>
        <begin position="203"/>
        <end position="223"/>
    </location>
</feature>
<evidence type="ECO:0000256" key="13">
    <source>
        <dbReference type="ARBA" id="ARBA00023136"/>
    </source>
</evidence>
<dbReference type="InterPro" id="IPR029035">
    <property type="entry name" value="DHS-like_NAD/FAD-binding_dom"/>
</dbReference>
<feature type="transmembrane region" description="Helical" evidence="16">
    <location>
        <begin position="178"/>
        <end position="197"/>
    </location>
</feature>
<dbReference type="GO" id="GO:0050661">
    <property type="term" value="F:NADP binding"/>
    <property type="evidence" value="ECO:0007669"/>
    <property type="project" value="InterPro"/>
</dbReference>
<keyword evidence="13 15" id="KW-0472">Membrane</keyword>
<sequence length="482" mass="50049">MLIIEKTIIIANQASALDIVAWFVYLLSAVLFVMGLHFMNSPKTARKGNFVSATGMVIAVLMAFVKMALEGVMNGIAVVVLIVGIIIGALAGVISAKKVKMTDMPQLVSVFNTVGGGAAALVALNDILAGEEPNIVVLITAGLGVMIGSVTFTGSLIAAGKLQGIKWVRKLALPGKSFWNALFIVLTIASFVLLCVFPGQRVLWSILTAVFALCYGLVFVIPIGGADMPVVISVLNACTGTAVAMSGLAIDNVALIVAGALVGAAGVTLSVLMSKAMNRPLMSVLAGGFGGGSGSSGAGDDGVEGTMKETSADDLAVQLVYADKVIFVPGFGLAQAQAQRELADLGELLKEHGVEVEYAIHPVAGRMPGHMNVLLAEANVPYEELVDLEDINPQFPSANVSLVVGANDVTNPAARRPGTPVSGMPILDVDKSQNVVVMKRGRGKGYAGIENELYFENNTQMLFGDAKASLQAVIAAVKELLQ</sequence>
<dbReference type="PANTHER" id="PTHR44758">
    <property type="entry name" value="NAD(P) TRANSHYDROGENASE SUBUNIT BETA"/>
    <property type="match status" value="1"/>
</dbReference>
<dbReference type="InterPro" id="IPR034300">
    <property type="entry name" value="PNTB-like"/>
</dbReference>
<evidence type="ECO:0000256" key="15">
    <source>
        <dbReference type="PIRNR" id="PIRNR000204"/>
    </source>
</evidence>
<keyword evidence="10 15" id="KW-1278">Translocase</keyword>
<feature type="transmembrane region" description="Helical" evidence="16">
    <location>
        <begin position="75"/>
        <end position="95"/>
    </location>
</feature>
<feature type="domain" description="NADP transhydrogenase beta-like" evidence="17">
    <location>
        <begin position="23"/>
        <end position="475"/>
    </location>
</feature>
<dbReference type="InterPro" id="IPR012136">
    <property type="entry name" value="NADH_DH_b"/>
</dbReference>
<feature type="transmembrane region" description="Helical" evidence="16">
    <location>
        <begin position="230"/>
        <end position="248"/>
    </location>
</feature>
<dbReference type="GO" id="GO:0008750">
    <property type="term" value="F:proton-translocating NAD(P)+ transhydrogenase activity"/>
    <property type="evidence" value="ECO:0007669"/>
    <property type="project" value="UniProtKB-EC"/>
</dbReference>
<keyword evidence="8 16" id="KW-0812">Transmembrane</keyword>
<evidence type="ECO:0000313" key="19">
    <source>
        <dbReference type="Proteomes" id="UP000469292"/>
    </source>
</evidence>
<name>A0A6I5NCN6_9BIFI</name>
<proteinExistence type="inferred from homology"/>
<dbReference type="Proteomes" id="UP000469292">
    <property type="component" value="Unassembled WGS sequence"/>
</dbReference>
<comment type="caution">
    <text evidence="18">The sequence shown here is derived from an EMBL/GenBank/DDBJ whole genome shotgun (WGS) entry which is preliminary data.</text>
</comment>
<dbReference type="Gene3D" id="3.40.50.1220">
    <property type="entry name" value="TPP-binding domain"/>
    <property type="match status" value="1"/>
</dbReference>
<dbReference type="Pfam" id="PF02233">
    <property type="entry name" value="PNTB"/>
    <property type="match status" value="1"/>
</dbReference>
<evidence type="ECO:0000256" key="7">
    <source>
        <dbReference type="ARBA" id="ARBA00022519"/>
    </source>
</evidence>
<dbReference type="RefSeq" id="WP_163226828.1">
    <property type="nucleotide sequence ID" value="NZ_VYSG01000001.1"/>
</dbReference>
<protein>
    <recommendedName>
        <fullName evidence="5 15">NAD(P) transhydrogenase subunit beta</fullName>
        <ecNumber evidence="4 15">7.1.1.1</ecNumber>
    </recommendedName>
    <alternativeName>
        <fullName evidence="15">Nicotinamide nucleotide transhydrogenase subunit beta</fullName>
    </alternativeName>
</protein>
<keyword evidence="6 15" id="KW-1003">Cell membrane</keyword>
<evidence type="ECO:0000256" key="2">
    <source>
        <dbReference type="ARBA" id="ARBA00004429"/>
    </source>
</evidence>
<organism evidence="18 19">
    <name type="scientific">Bifidobacterium choloepi</name>
    <dbReference type="NCBI Taxonomy" id="2614131"/>
    <lineage>
        <taxon>Bacteria</taxon>
        <taxon>Bacillati</taxon>
        <taxon>Actinomycetota</taxon>
        <taxon>Actinomycetes</taxon>
        <taxon>Bifidobacteriales</taxon>
        <taxon>Bifidobacteriaceae</taxon>
        <taxon>Bifidobacterium</taxon>
    </lineage>
</organism>
<keyword evidence="7 15" id="KW-0997">Cell inner membrane</keyword>
<dbReference type="SUPFAM" id="SSF52467">
    <property type="entry name" value="DHS-like NAD/FAD-binding domain"/>
    <property type="match status" value="1"/>
</dbReference>
<feature type="transmembrane region" description="Helical" evidence="16">
    <location>
        <begin position="50"/>
        <end position="69"/>
    </location>
</feature>
<feature type="transmembrane region" description="Helical" evidence="16">
    <location>
        <begin position="19"/>
        <end position="38"/>
    </location>
</feature>
<comment type="catalytic activity">
    <reaction evidence="14 15">
        <text>NAD(+) + NADPH + H(+)(in) = NADH + NADP(+) + H(+)(out)</text>
        <dbReference type="Rhea" id="RHEA:47992"/>
        <dbReference type="ChEBI" id="CHEBI:15378"/>
        <dbReference type="ChEBI" id="CHEBI:57540"/>
        <dbReference type="ChEBI" id="CHEBI:57783"/>
        <dbReference type="ChEBI" id="CHEBI:57945"/>
        <dbReference type="ChEBI" id="CHEBI:58349"/>
        <dbReference type="EC" id="7.1.1.1"/>
    </reaction>
</comment>
<evidence type="ECO:0000256" key="3">
    <source>
        <dbReference type="ARBA" id="ARBA00007919"/>
    </source>
</evidence>
<evidence type="ECO:0000256" key="8">
    <source>
        <dbReference type="ARBA" id="ARBA00022692"/>
    </source>
</evidence>
<dbReference type="EMBL" id="VYSG01000001">
    <property type="protein sequence ID" value="NEG69234.1"/>
    <property type="molecule type" value="Genomic_DNA"/>
</dbReference>
<keyword evidence="11 16" id="KW-1133">Transmembrane helix</keyword>
<reference evidence="18 19" key="1">
    <citation type="submission" date="2019-09" db="EMBL/GenBank/DDBJ databases">
        <title>Phylogenetic characterization of a novel taxon of the genus Bifidobacterium: Bifidobacterium choloepi sp. nov.</title>
        <authorList>
            <person name="Modesto M."/>
            <person name="Satti M."/>
        </authorList>
    </citation>
    <scope>NUCLEOTIDE SEQUENCE [LARGE SCALE GENOMIC DNA]</scope>
    <source>
        <strain evidence="18 19">BRDM6</strain>
    </source>
</reference>
<comment type="function">
    <text evidence="1 15">The transhydrogenation between NADH and NADP is coupled to respiration and ATP hydrolysis and functions as a proton pump across the membrane.</text>
</comment>